<evidence type="ECO:0000313" key="1">
    <source>
        <dbReference type="EMBL" id="JAD29146.1"/>
    </source>
</evidence>
<proteinExistence type="predicted"/>
<reference evidence="1" key="1">
    <citation type="submission" date="2014-09" db="EMBL/GenBank/DDBJ databases">
        <authorList>
            <person name="Magalhaes I.L.F."/>
            <person name="Oliveira U."/>
            <person name="Santos F.R."/>
            <person name="Vidigal T.H.D.A."/>
            <person name="Brescovit A.D."/>
            <person name="Santos A.J."/>
        </authorList>
    </citation>
    <scope>NUCLEOTIDE SEQUENCE</scope>
    <source>
        <tissue evidence="1">Shoot tissue taken approximately 20 cm above the soil surface</tissue>
    </source>
</reference>
<name>A0A0A8YRZ8_ARUDO</name>
<dbReference type="EMBL" id="GBRH01268749">
    <property type="protein sequence ID" value="JAD29146.1"/>
    <property type="molecule type" value="Transcribed_RNA"/>
</dbReference>
<reference evidence="1" key="2">
    <citation type="journal article" date="2015" name="Data Brief">
        <title>Shoot transcriptome of the giant reed, Arundo donax.</title>
        <authorList>
            <person name="Barrero R.A."/>
            <person name="Guerrero F.D."/>
            <person name="Moolhuijzen P."/>
            <person name="Goolsby J.A."/>
            <person name="Tidwell J."/>
            <person name="Bellgard S.E."/>
            <person name="Bellgard M.I."/>
        </authorList>
    </citation>
    <scope>NUCLEOTIDE SEQUENCE</scope>
    <source>
        <tissue evidence="1">Shoot tissue taken approximately 20 cm above the soil surface</tissue>
    </source>
</reference>
<accession>A0A0A8YRZ8</accession>
<sequence length="44" mass="4776">MPTVPEPSLVVDHEGATLANFFPCDDLLQALLCSVSIVILQSYK</sequence>
<protein>
    <submittedName>
        <fullName evidence="1">Uncharacterized protein</fullName>
    </submittedName>
</protein>
<dbReference type="AlphaFoldDB" id="A0A0A8YRZ8"/>
<organism evidence="1">
    <name type="scientific">Arundo donax</name>
    <name type="common">Giant reed</name>
    <name type="synonym">Donax arundinaceus</name>
    <dbReference type="NCBI Taxonomy" id="35708"/>
    <lineage>
        <taxon>Eukaryota</taxon>
        <taxon>Viridiplantae</taxon>
        <taxon>Streptophyta</taxon>
        <taxon>Embryophyta</taxon>
        <taxon>Tracheophyta</taxon>
        <taxon>Spermatophyta</taxon>
        <taxon>Magnoliopsida</taxon>
        <taxon>Liliopsida</taxon>
        <taxon>Poales</taxon>
        <taxon>Poaceae</taxon>
        <taxon>PACMAD clade</taxon>
        <taxon>Arundinoideae</taxon>
        <taxon>Arundineae</taxon>
        <taxon>Arundo</taxon>
    </lineage>
</organism>